<evidence type="ECO:0000313" key="3">
    <source>
        <dbReference type="EMBL" id="ABM38211.1"/>
    </source>
</evidence>
<keyword evidence="1" id="KW-0472">Membrane</keyword>
<dbReference type="HOGENOM" id="CLU_1118736_0_0_4"/>
<dbReference type="Pfam" id="PF13681">
    <property type="entry name" value="PilX"/>
    <property type="match status" value="1"/>
</dbReference>
<dbReference type="KEGG" id="pna:Pnap_2912"/>
<sequence length="265" mass="28425">MNAIHNLTTKHSQRGIALPTVLVLLLLSIISVLGAFKVGFLNEIMVGNISDYNRARAAAEALVRDAEMDILGRRPPYTTVQSDGTRGFPCRPNPPNSTTTLAAEAGYVGCRNKALANTPWFPRSSEEFDDVSDIVAANNATRRCKAGICMPLNMNDLSAIENNLSDMKQFGATYGLYTRNALSNPDVAGNPLLNGTGNNASAWYWVEAFRYGEFVSSGASPAGNLTPEPSASFVYRITAIAQGLKGGTRVVIKSTFVPYPASQGQ</sequence>
<feature type="domain" description="PilX/PilW C-terminal" evidence="2">
    <location>
        <begin position="193"/>
        <end position="257"/>
    </location>
</feature>
<organism evidence="3 4">
    <name type="scientific">Polaromonas naphthalenivorans (strain CJ2)</name>
    <dbReference type="NCBI Taxonomy" id="365044"/>
    <lineage>
        <taxon>Bacteria</taxon>
        <taxon>Pseudomonadati</taxon>
        <taxon>Pseudomonadota</taxon>
        <taxon>Betaproteobacteria</taxon>
        <taxon>Burkholderiales</taxon>
        <taxon>Comamonadaceae</taxon>
        <taxon>Polaromonas</taxon>
    </lineage>
</organism>
<keyword evidence="4" id="KW-1185">Reference proteome</keyword>
<dbReference type="OrthoDB" id="8793903at2"/>
<gene>
    <name evidence="3" type="ordered locus">Pnap_2912</name>
</gene>
<dbReference type="eggNOG" id="COG4726">
    <property type="taxonomic scope" value="Bacteria"/>
</dbReference>
<proteinExistence type="predicted"/>
<dbReference type="InterPro" id="IPR025205">
    <property type="entry name" value="PilX/PilW_C"/>
</dbReference>
<keyword evidence="1" id="KW-1133">Transmembrane helix</keyword>
<evidence type="ECO:0000259" key="2">
    <source>
        <dbReference type="Pfam" id="PF13681"/>
    </source>
</evidence>
<name>A1VRD3_POLNA</name>
<dbReference type="RefSeq" id="WP_011802285.1">
    <property type="nucleotide sequence ID" value="NC_008781.1"/>
</dbReference>
<evidence type="ECO:0000256" key="1">
    <source>
        <dbReference type="SAM" id="Phobius"/>
    </source>
</evidence>
<evidence type="ECO:0000313" key="4">
    <source>
        <dbReference type="Proteomes" id="UP000000644"/>
    </source>
</evidence>
<dbReference type="Proteomes" id="UP000000644">
    <property type="component" value="Chromosome"/>
</dbReference>
<keyword evidence="1" id="KW-0812">Transmembrane</keyword>
<dbReference type="EMBL" id="CP000529">
    <property type="protein sequence ID" value="ABM38211.1"/>
    <property type="molecule type" value="Genomic_DNA"/>
</dbReference>
<protein>
    <submittedName>
        <fullName evidence="3">Tfp pilus assembly protein PilX-like protein</fullName>
    </submittedName>
</protein>
<feature type="transmembrane region" description="Helical" evidence="1">
    <location>
        <begin position="16"/>
        <end position="36"/>
    </location>
</feature>
<dbReference type="STRING" id="365044.Pnap_2912"/>
<reference evidence="4" key="1">
    <citation type="journal article" date="2009" name="Environ. Microbiol.">
        <title>The genome of Polaromonas naphthalenivorans strain CJ2, isolated from coal tar-contaminated sediment, reveals physiological and metabolic versatility and evolution through extensive horizontal gene transfer.</title>
        <authorList>
            <person name="Yagi J.M."/>
            <person name="Sims D."/>
            <person name="Brettin T."/>
            <person name="Bruce D."/>
            <person name="Madsen E.L."/>
        </authorList>
    </citation>
    <scope>NUCLEOTIDE SEQUENCE [LARGE SCALE GENOMIC DNA]</scope>
    <source>
        <strain evidence="4">CJ2</strain>
    </source>
</reference>
<dbReference type="AlphaFoldDB" id="A1VRD3"/>
<accession>A1VRD3</accession>